<dbReference type="PATRIC" id="fig|1003181.4.peg.5272"/>
<dbReference type="PANTHER" id="PTHR43318">
    <property type="entry name" value="UDP-N-ACETYLGLUCOSAMINE 4,6-DEHYDRATASE"/>
    <property type="match status" value="1"/>
</dbReference>
<dbReference type="PANTHER" id="PTHR43318:SF1">
    <property type="entry name" value="POLYSACCHARIDE BIOSYNTHESIS PROTEIN EPSC-RELATED"/>
    <property type="match status" value="1"/>
</dbReference>
<evidence type="ECO:0000313" key="4">
    <source>
        <dbReference type="Proteomes" id="UP000076962"/>
    </source>
</evidence>
<dbReference type="Proteomes" id="UP000076962">
    <property type="component" value="Unassembled WGS sequence"/>
</dbReference>
<dbReference type="InterPro" id="IPR003869">
    <property type="entry name" value="Polysac_CapD-like"/>
</dbReference>
<dbReference type="AlphaFoldDB" id="A0A0A6NXV5"/>
<keyword evidence="4" id="KW-1185">Reference proteome</keyword>
<name>A0A0A6NXV5_9GAMM</name>
<evidence type="ECO:0000256" key="1">
    <source>
        <dbReference type="ARBA" id="ARBA00007430"/>
    </source>
</evidence>
<dbReference type="EMBL" id="LUTY01002485">
    <property type="protein sequence ID" value="OAD20302.1"/>
    <property type="molecule type" value="Genomic_DNA"/>
</dbReference>
<evidence type="ECO:0000313" key="3">
    <source>
        <dbReference type="EMBL" id="OAD20302.1"/>
    </source>
</evidence>
<dbReference type="Pfam" id="PF02719">
    <property type="entry name" value="Polysacc_synt_2"/>
    <property type="match status" value="1"/>
</dbReference>
<dbReference type="InterPro" id="IPR051203">
    <property type="entry name" value="Polysaccharide_Synthase-Rel"/>
</dbReference>
<protein>
    <submittedName>
        <fullName evidence="3">Polysaccharide biosynthesis protein CapD</fullName>
    </submittedName>
</protein>
<comment type="caution">
    <text evidence="3">The sequence shown here is derived from an EMBL/GenBank/DDBJ whole genome shotgun (WGS) entry which is preliminary data.</text>
</comment>
<organism evidence="3 4">
    <name type="scientific">Candidatus Thiomargarita nelsonii</name>
    <dbReference type="NCBI Taxonomy" id="1003181"/>
    <lineage>
        <taxon>Bacteria</taxon>
        <taxon>Pseudomonadati</taxon>
        <taxon>Pseudomonadota</taxon>
        <taxon>Gammaproteobacteria</taxon>
        <taxon>Thiotrichales</taxon>
        <taxon>Thiotrichaceae</taxon>
        <taxon>Thiomargarita</taxon>
    </lineage>
</organism>
<accession>A0A0A6NXV5</accession>
<gene>
    <name evidence="3" type="ORF">THIOM_004008</name>
</gene>
<feature type="domain" description="Polysaccharide biosynthesis protein CapD-like" evidence="2">
    <location>
        <begin position="85"/>
        <end position="128"/>
    </location>
</feature>
<evidence type="ECO:0000259" key="2">
    <source>
        <dbReference type="Pfam" id="PF02719"/>
    </source>
</evidence>
<dbReference type="InterPro" id="IPR036291">
    <property type="entry name" value="NAD(P)-bd_dom_sf"/>
</dbReference>
<dbReference type="SUPFAM" id="SSF51735">
    <property type="entry name" value="NAD(P)-binding Rossmann-fold domains"/>
    <property type="match status" value="1"/>
</dbReference>
<reference evidence="3 4" key="1">
    <citation type="submission" date="2016-05" db="EMBL/GenBank/DDBJ databases">
        <title>Single-cell genome of chain-forming Candidatus Thiomargarita nelsonii and comparison to other large sulfur-oxidizing bacteria.</title>
        <authorList>
            <person name="Winkel M."/>
            <person name="Salman V."/>
            <person name="Woyke T."/>
            <person name="Schulz-Vogt H."/>
            <person name="Richter M."/>
            <person name="Flood B."/>
            <person name="Bailey J."/>
            <person name="Amann R."/>
            <person name="Mussmann M."/>
        </authorList>
    </citation>
    <scope>NUCLEOTIDE SEQUENCE [LARGE SCALE GENOMIC DNA]</scope>
    <source>
        <strain evidence="3 4">THI036</strain>
    </source>
</reference>
<comment type="similarity">
    <text evidence="1">Belongs to the polysaccharide synthase family.</text>
</comment>
<sequence>IEIIESMPVDMIVIAMPTDEQMRRVMDLCNHCTVPVRIWPKLELLVNGEVNLSALDDVAIEDLLGRAKVQLDWQIIETGLRGKVVMVTGGGGSIGAELCRQIARLNPTALVIFEKNEFKLYQIEMQYQLNSVTFR</sequence>
<proteinExistence type="inferred from homology"/>
<feature type="non-terminal residue" evidence="3">
    <location>
        <position position="1"/>
    </location>
</feature>
<dbReference type="Gene3D" id="3.40.50.720">
    <property type="entry name" value="NAD(P)-binding Rossmann-like Domain"/>
    <property type="match status" value="2"/>
</dbReference>